<dbReference type="RefSeq" id="WP_189647447.1">
    <property type="nucleotide sequence ID" value="NZ_BMRC01000005.1"/>
</dbReference>
<sequence>MATRHLYLARHGAADAFGQLTDAGRRQAGLLGERLAGMPVDAVWHSPLPRAAASARELARHLPGVPVAEAAELIDQVPYVPGPAETPQSWVGYFDGYDEAEAAAGHRLAEALVARFTEAPGPAADAPPSDTHEVLITHAGPIAWLVRHALDAPPARWLGLNSANTALTIIEYRTGLPPTMVMFNDLSHLPADLRWTGFPQGMWP</sequence>
<dbReference type="CDD" id="cd07067">
    <property type="entry name" value="HP_PGM_like"/>
    <property type="match status" value="1"/>
</dbReference>
<comment type="caution">
    <text evidence="2">The sequence shown here is derived from an EMBL/GenBank/DDBJ whole genome shotgun (WGS) entry which is preliminary data.</text>
</comment>
<dbReference type="InterPro" id="IPR029033">
    <property type="entry name" value="His_PPase_superfam"/>
</dbReference>
<name>A0ABV5IUX5_9ACTN</name>
<dbReference type="PANTHER" id="PTHR20935">
    <property type="entry name" value="PHOSPHOGLYCERATE MUTASE-RELATED"/>
    <property type="match status" value="1"/>
</dbReference>
<reference evidence="2 3" key="1">
    <citation type="submission" date="2024-09" db="EMBL/GenBank/DDBJ databases">
        <authorList>
            <person name="Sun Q."/>
            <person name="Mori K."/>
        </authorList>
    </citation>
    <scope>NUCLEOTIDE SEQUENCE [LARGE SCALE GENOMIC DNA]</scope>
    <source>
        <strain evidence="2 3">CCM 3426</strain>
    </source>
</reference>
<evidence type="ECO:0000313" key="2">
    <source>
        <dbReference type="EMBL" id="MFB9208367.1"/>
    </source>
</evidence>
<dbReference type="PANTHER" id="PTHR20935:SF0">
    <property type="entry name" value="SERINE_THREONINE-PROTEIN PHOSPHATASE PGAM5, MITOCHONDRIAL"/>
    <property type="match status" value="1"/>
</dbReference>
<dbReference type="InterPro" id="IPR051021">
    <property type="entry name" value="Mito_Ser/Thr_phosphatase"/>
</dbReference>
<evidence type="ECO:0000313" key="3">
    <source>
        <dbReference type="Proteomes" id="UP001589647"/>
    </source>
</evidence>
<evidence type="ECO:0000256" key="1">
    <source>
        <dbReference type="ARBA" id="ARBA00022801"/>
    </source>
</evidence>
<gene>
    <name evidence="2" type="ORF">ACFFV7_44810</name>
</gene>
<dbReference type="EMBL" id="JBHMEI010000078">
    <property type="protein sequence ID" value="MFB9208367.1"/>
    <property type="molecule type" value="Genomic_DNA"/>
</dbReference>
<dbReference type="SUPFAM" id="SSF53254">
    <property type="entry name" value="Phosphoglycerate mutase-like"/>
    <property type="match status" value="1"/>
</dbReference>
<keyword evidence="3" id="KW-1185">Reference proteome</keyword>
<dbReference type="GO" id="GO:0016787">
    <property type="term" value="F:hydrolase activity"/>
    <property type="evidence" value="ECO:0007669"/>
    <property type="project" value="UniProtKB-KW"/>
</dbReference>
<dbReference type="Pfam" id="PF00300">
    <property type="entry name" value="His_Phos_1"/>
    <property type="match status" value="1"/>
</dbReference>
<dbReference type="Gene3D" id="3.40.50.1240">
    <property type="entry name" value="Phosphoglycerate mutase-like"/>
    <property type="match status" value="1"/>
</dbReference>
<protein>
    <submittedName>
        <fullName evidence="2">Histidine phosphatase family protein</fullName>
        <ecNumber evidence="2">3.1.3.-</ecNumber>
    </submittedName>
</protein>
<dbReference type="InterPro" id="IPR013078">
    <property type="entry name" value="His_Pase_superF_clade-1"/>
</dbReference>
<dbReference type="EC" id="3.1.3.-" evidence="2"/>
<dbReference type="Proteomes" id="UP001589647">
    <property type="component" value="Unassembled WGS sequence"/>
</dbReference>
<keyword evidence="1 2" id="KW-0378">Hydrolase</keyword>
<organism evidence="2 3">
    <name type="scientific">Nonomuraea spiralis</name>
    <dbReference type="NCBI Taxonomy" id="46182"/>
    <lineage>
        <taxon>Bacteria</taxon>
        <taxon>Bacillati</taxon>
        <taxon>Actinomycetota</taxon>
        <taxon>Actinomycetes</taxon>
        <taxon>Streptosporangiales</taxon>
        <taxon>Streptosporangiaceae</taxon>
        <taxon>Nonomuraea</taxon>
    </lineage>
</organism>
<proteinExistence type="predicted"/>
<accession>A0ABV5IUX5</accession>